<proteinExistence type="predicted"/>
<dbReference type="Gene3D" id="3.80.10.10">
    <property type="entry name" value="Ribonuclease Inhibitor"/>
    <property type="match status" value="1"/>
</dbReference>
<reference evidence="2 3" key="1">
    <citation type="journal article" date="2010" name="Cell">
        <title>The genome of Naegleria gruberi illuminates early eukaryotic versatility.</title>
        <authorList>
            <person name="Fritz-Laylin L.K."/>
            <person name="Prochnik S.E."/>
            <person name="Ginger M.L."/>
            <person name="Dacks J.B."/>
            <person name="Carpenter M.L."/>
            <person name="Field M.C."/>
            <person name="Kuo A."/>
            <person name="Paredez A."/>
            <person name="Chapman J."/>
            <person name="Pham J."/>
            <person name="Shu S."/>
            <person name="Neupane R."/>
            <person name="Cipriano M."/>
            <person name="Mancuso J."/>
            <person name="Tu H."/>
            <person name="Salamov A."/>
            <person name="Lindquist E."/>
            <person name="Shapiro H."/>
            <person name="Lucas S."/>
            <person name="Grigoriev I.V."/>
            <person name="Cande W.Z."/>
            <person name="Fulton C."/>
            <person name="Rokhsar D.S."/>
            <person name="Dawson S.C."/>
        </authorList>
    </citation>
    <scope>NUCLEOTIDE SEQUENCE [LARGE SCALE GENOMIC DNA]</scope>
    <source>
        <strain evidence="2 3">NEG-M</strain>
    </source>
</reference>
<dbReference type="VEuPathDB" id="AmoebaDB:NAEGRDRAFT_51805"/>
<evidence type="ECO:0000313" key="2">
    <source>
        <dbReference type="EMBL" id="EFC40345.1"/>
    </source>
</evidence>
<organism evidence="3">
    <name type="scientific">Naegleria gruberi</name>
    <name type="common">Amoeba</name>
    <dbReference type="NCBI Taxonomy" id="5762"/>
    <lineage>
        <taxon>Eukaryota</taxon>
        <taxon>Discoba</taxon>
        <taxon>Heterolobosea</taxon>
        <taxon>Tetramitia</taxon>
        <taxon>Eutetramitia</taxon>
        <taxon>Vahlkampfiidae</taxon>
        <taxon>Naegleria</taxon>
    </lineage>
</organism>
<feature type="region of interest" description="Disordered" evidence="1">
    <location>
        <begin position="260"/>
        <end position="282"/>
    </location>
</feature>
<dbReference type="KEGG" id="ngr:NAEGRDRAFT_51805"/>
<gene>
    <name evidence="2" type="ORF">NAEGRDRAFT_51805</name>
</gene>
<dbReference type="AlphaFoldDB" id="D2VS24"/>
<sequence>MQESSSAAVVEDSTMELASPSSLKYKSSSLIIHQDTNLTHPIYNILSFLDFDELIHTVALVSKATHYAVHHSVEHLTLDSENTNFGDVEHLSEEEQQNHNMTNMIDIVNRFPSLKVLSLDGLDFFTDVCLSKLVENLPPHLSEIHIRECPLDSPIILDKKSMNSESFSQSSDTEYIPSIQQLKVLRFSAIKFTSFEVGYLKNLLSLEFYDSSFEKCLKIIQCSKLDRLICFKCTGLGDTLLLATLKSLLYEEVAHLQSVSNTNSQTEENDLEGKPADNDDDSIFDTARNVKNRKYGSLKKLYLTECEPLTNPVIQSNTIEEIKIIDCKYLSKPFISCPALNRLQLNWCENLKSLNLACDNLQFIDLTGAGVTYSNSQSNSQGSATSKKENTILHNVIGGLRKHYGEQLKIAL</sequence>
<dbReference type="RefSeq" id="XP_002673089.1">
    <property type="nucleotide sequence ID" value="XM_002673043.1"/>
</dbReference>
<accession>D2VS24</accession>
<dbReference type="OMA" id="YLTECEP"/>
<dbReference type="SUPFAM" id="SSF52047">
    <property type="entry name" value="RNI-like"/>
    <property type="match status" value="1"/>
</dbReference>
<evidence type="ECO:0000313" key="3">
    <source>
        <dbReference type="Proteomes" id="UP000006671"/>
    </source>
</evidence>
<dbReference type="GeneID" id="8854704"/>
<dbReference type="EMBL" id="GG738893">
    <property type="protein sequence ID" value="EFC40345.1"/>
    <property type="molecule type" value="Genomic_DNA"/>
</dbReference>
<dbReference type="InterPro" id="IPR032675">
    <property type="entry name" value="LRR_dom_sf"/>
</dbReference>
<keyword evidence="3" id="KW-1185">Reference proteome</keyword>
<dbReference type="InParanoid" id="D2VS24"/>
<protein>
    <submittedName>
        <fullName evidence="2">Predicted protein</fullName>
    </submittedName>
</protein>
<name>D2VS24_NAEGR</name>
<dbReference type="Proteomes" id="UP000006671">
    <property type="component" value="Unassembled WGS sequence"/>
</dbReference>
<dbReference type="OrthoDB" id="550575at2759"/>
<evidence type="ECO:0000256" key="1">
    <source>
        <dbReference type="SAM" id="MobiDB-lite"/>
    </source>
</evidence>